<reference evidence="2 3" key="1">
    <citation type="submission" date="2019-03" db="EMBL/GenBank/DDBJ databases">
        <title>Genomic Encyclopedia of Type Strains, Phase IV (KMG-IV): sequencing the most valuable type-strain genomes for metagenomic binning, comparative biology and taxonomic classification.</title>
        <authorList>
            <person name="Goeker M."/>
        </authorList>
    </citation>
    <scope>NUCLEOTIDE SEQUENCE [LARGE SCALE GENOMIC DNA]</scope>
    <source>
        <strain evidence="2 3">DSM 45934</strain>
    </source>
</reference>
<dbReference type="AlphaFoldDB" id="A0A4R2ISV8"/>
<evidence type="ECO:0000256" key="1">
    <source>
        <dbReference type="SAM" id="Phobius"/>
    </source>
</evidence>
<keyword evidence="3" id="KW-1185">Reference proteome</keyword>
<name>A0A4R2ISV8_9PSEU</name>
<keyword evidence="1" id="KW-0812">Transmembrane</keyword>
<feature type="transmembrane region" description="Helical" evidence="1">
    <location>
        <begin position="39"/>
        <end position="56"/>
    </location>
</feature>
<evidence type="ECO:0000313" key="3">
    <source>
        <dbReference type="Proteomes" id="UP000295680"/>
    </source>
</evidence>
<dbReference type="Proteomes" id="UP000295680">
    <property type="component" value="Unassembled WGS sequence"/>
</dbReference>
<evidence type="ECO:0000313" key="2">
    <source>
        <dbReference type="EMBL" id="TCO47269.1"/>
    </source>
</evidence>
<dbReference type="EMBL" id="SLWS01000017">
    <property type="protein sequence ID" value="TCO47269.1"/>
    <property type="molecule type" value="Genomic_DNA"/>
</dbReference>
<gene>
    <name evidence="2" type="ORF">EV192_1179</name>
</gene>
<feature type="transmembrane region" description="Helical" evidence="1">
    <location>
        <begin position="14"/>
        <end position="32"/>
    </location>
</feature>
<accession>A0A4R2ISV8</accession>
<sequence>MFLLQAGSSVVRKIAITTVVGALSFPLTNLLFDSVATQLAMAVGVGAVILIIQFLVDFEQRLAAVEESQEVQTTEIRVAVDEGFAKVSAATLLFAQLEAAGLKTETVSQLVTQAAAMGPGMAPLLRTFVQGEMVRMTQFLHALGEQEATYDGEDREWLLGLARSAGRTIDAVSMPTVDAGGTEFERGFWGSELGHRYLALQREAVCRGVHVRRIFVIKRPELAEDPGLLATCRYQADLGIEVRVLYPADITDFTKNYLNDFILFDDAVSYEVVPARPLDEEADPLILYTRLVLRPDKLAERKEQYRQFWASAKPHSALYDHKVGDSPQGRRR</sequence>
<dbReference type="RefSeq" id="WP_165960989.1">
    <property type="nucleotide sequence ID" value="NZ_SLWS01000017.1"/>
</dbReference>
<keyword evidence="1" id="KW-0472">Membrane</keyword>
<proteinExistence type="predicted"/>
<protein>
    <submittedName>
        <fullName evidence="2">Uncharacterized protein</fullName>
    </submittedName>
</protein>
<comment type="caution">
    <text evidence="2">The sequence shown here is derived from an EMBL/GenBank/DDBJ whole genome shotgun (WGS) entry which is preliminary data.</text>
</comment>
<keyword evidence="1" id="KW-1133">Transmembrane helix</keyword>
<organism evidence="2 3">
    <name type="scientific">Actinocrispum wychmicini</name>
    <dbReference type="NCBI Taxonomy" id="1213861"/>
    <lineage>
        <taxon>Bacteria</taxon>
        <taxon>Bacillati</taxon>
        <taxon>Actinomycetota</taxon>
        <taxon>Actinomycetes</taxon>
        <taxon>Pseudonocardiales</taxon>
        <taxon>Pseudonocardiaceae</taxon>
        <taxon>Actinocrispum</taxon>
    </lineage>
</organism>